<evidence type="ECO:0000313" key="1">
    <source>
        <dbReference type="EMBL" id="KAJ8493882.1"/>
    </source>
</evidence>
<reference evidence="1 2" key="1">
    <citation type="submission" date="2022-12" db="EMBL/GenBank/DDBJ databases">
        <title>Chromosome-scale assembly of the Ensete ventricosum genome.</title>
        <authorList>
            <person name="Dussert Y."/>
            <person name="Stocks J."/>
            <person name="Wendawek A."/>
            <person name="Woldeyes F."/>
            <person name="Nichols R.A."/>
            <person name="Borrell J.S."/>
        </authorList>
    </citation>
    <scope>NUCLEOTIDE SEQUENCE [LARGE SCALE GENOMIC DNA]</scope>
    <source>
        <strain evidence="2">cv. Maze</strain>
        <tissue evidence="1">Seeds</tissue>
    </source>
</reference>
<proteinExistence type="predicted"/>
<sequence>MKCSQLRLFLLEIYHAADGNLLARTRLWPIQFKYAGEAAPLLPNDISTFWCSATSGSSYSRFVEEP</sequence>
<comment type="caution">
    <text evidence="1">The sequence shown here is derived from an EMBL/GenBank/DDBJ whole genome shotgun (WGS) entry which is preliminary data.</text>
</comment>
<dbReference type="EMBL" id="JAQQAF010000004">
    <property type="protein sequence ID" value="KAJ8493882.1"/>
    <property type="molecule type" value="Genomic_DNA"/>
</dbReference>
<accession>A0AAV8R0I2</accession>
<organism evidence="1 2">
    <name type="scientific">Ensete ventricosum</name>
    <name type="common">Abyssinian banana</name>
    <name type="synonym">Musa ensete</name>
    <dbReference type="NCBI Taxonomy" id="4639"/>
    <lineage>
        <taxon>Eukaryota</taxon>
        <taxon>Viridiplantae</taxon>
        <taxon>Streptophyta</taxon>
        <taxon>Embryophyta</taxon>
        <taxon>Tracheophyta</taxon>
        <taxon>Spermatophyta</taxon>
        <taxon>Magnoliopsida</taxon>
        <taxon>Liliopsida</taxon>
        <taxon>Zingiberales</taxon>
        <taxon>Musaceae</taxon>
        <taxon>Ensete</taxon>
    </lineage>
</organism>
<dbReference type="AlphaFoldDB" id="A0AAV8R0I2"/>
<protein>
    <submittedName>
        <fullName evidence="1">Uncharacterized protein</fullName>
    </submittedName>
</protein>
<gene>
    <name evidence="1" type="ORF">OPV22_015603</name>
</gene>
<dbReference type="Proteomes" id="UP001222027">
    <property type="component" value="Unassembled WGS sequence"/>
</dbReference>
<name>A0AAV8R0I2_ENSVE</name>
<evidence type="ECO:0000313" key="2">
    <source>
        <dbReference type="Proteomes" id="UP001222027"/>
    </source>
</evidence>
<keyword evidence="2" id="KW-1185">Reference proteome</keyword>